<dbReference type="EMBL" id="JAWNFV010000020">
    <property type="protein sequence ID" value="MDY5141334.1"/>
    <property type="molecule type" value="Genomic_DNA"/>
</dbReference>
<dbReference type="PROSITE" id="PS01125">
    <property type="entry name" value="ROK"/>
    <property type="match status" value="1"/>
</dbReference>
<dbReference type="Proteomes" id="UP001284901">
    <property type="component" value="Unassembled WGS sequence"/>
</dbReference>
<dbReference type="EMBL" id="JAWNFY010000030">
    <property type="protein sequence ID" value="MDY5147109.1"/>
    <property type="molecule type" value="Genomic_DNA"/>
</dbReference>
<dbReference type="PANTHER" id="PTHR18964:SF169">
    <property type="entry name" value="N-ACETYLMANNOSAMINE KINASE"/>
    <property type="match status" value="1"/>
</dbReference>
<dbReference type="Gene3D" id="3.30.420.40">
    <property type="match status" value="2"/>
</dbReference>
<gene>
    <name evidence="2" type="ORF">R6G74_08455</name>
    <name evidence="3" type="ORF">R6P33_08775</name>
</gene>
<dbReference type="Proteomes" id="UP001288320">
    <property type="component" value="Unassembled WGS sequence"/>
</dbReference>
<dbReference type="InterPro" id="IPR043129">
    <property type="entry name" value="ATPase_NBD"/>
</dbReference>
<proteinExistence type="inferred from homology"/>
<dbReference type="InterPro" id="IPR049874">
    <property type="entry name" value="ROK_cs"/>
</dbReference>
<organism evidence="2 5">
    <name type="scientific">Actinotignum timonense</name>
    <dbReference type="NCBI Taxonomy" id="1870995"/>
    <lineage>
        <taxon>Bacteria</taxon>
        <taxon>Bacillati</taxon>
        <taxon>Actinomycetota</taxon>
        <taxon>Actinomycetes</taxon>
        <taxon>Actinomycetales</taxon>
        <taxon>Actinomycetaceae</taxon>
        <taxon>Actinotignum</taxon>
    </lineage>
</organism>
<evidence type="ECO:0000256" key="1">
    <source>
        <dbReference type="ARBA" id="ARBA00006479"/>
    </source>
</evidence>
<dbReference type="GeneID" id="92813154"/>
<name>A0AAW9HEE6_9ACTO</name>
<comment type="caution">
    <text evidence="2">The sequence shown here is derived from an EMBL/GenBank/DDBJ whole genome shotgun (WGS) entry which is preliminary data.</text>
</comment>
<accession>A0AAW9HEE6</accession>
<comment type="similarity">
    <text evidence="1">Belongs to the ROK (NagC/XylR) family.</text>
</comment>
<dbReference type="SUPFAM" id="SSF53067">
    <property type="entry name" value="Actin-like ATPase domain"/>
    <property type="match status" value="1"/>
</dbReference>
<evidence type="ECO:0000313" key="3">
    <source>
        <dbReference type="EMBL" id="MDY5147109.1"/>
    </source>
</evidence>
<protein>
    <submittedName>
        <fullName evidence="2">ROK family protein</fullName>
    </submittedName>
</protein>
<keyword evidence="4" id="KW-1185">Reference proteome</keyword>
<evidence type="ECO:0000313" key="2">
    <source>
        <dbReference type="EMBL" id="MDY5141334.1"/>
    </source>
</evidence>
<evidence type="ECO:0000313" key="5">
    <source>
        <dbReference type="Proteomes" id="UP001288320"/>
    </source>
</evidence>
<dbReference type="PANTHER" id="PTHR18964">
    <property type="entry name" value="ROK (REPRESSOR, ORF, KINASE) FAMILY"/>
    <property type="match status" value="1"/>
</dbReference>
<evidence type="ECO:0000313" key="4">
    <source>
        <dbReference type="Proteomes" id="UP001284901"/>
    </source>
</evidence>
<dbReference type="RefSeq" id="WP_087070241.1">
    <property type="nucleotide sequence ID" value="NZ_CAUPFC010000010.1"/>
</dbReference>
<reference evidence="2 4" key="1">
    <citation type="submission" date="2023-10" db="EMBL/GenBank/DDBJ databases">
        <title>Whole Genome based description of the genera Actinobaculum and Actinotignum reveals a complex phylogenetic relationship within the species included in the genus Actinotignum.</title>
        <authorList>
            <person name="Jensen C.S."/>
            <person name="Dargis R."/>
            <person name="Kemp M."/>
            <person name="Christensen J.J."/>
        </authorList>
    </citation>
    <scope>NUCLEOTIDE SEQUENCE</scope>
    <source>
        <strain evidence="3 4">SLA_B089</strain>
        <strain evidence="2">SLA_B245</strain>
    </source>
</reference>
<dbReference type="Pfam" id="PF00480">
    <property type="entry name" value="ROK"/>
    <property type="match status" value="1"/>
</dbReference>
<sequence>MKVAPFQPGSEFSLLGLDIGGTKIAGAVVTFAATAPGGDAPRISLEASIPTGARRGGARVLADIADFAERQIAAASAAGTPVRGIAIASAGVVDVESGCIASATDTMPGWGGQPLGPHLAERCGLPVRVLNDVHGHALGEATYGAGAGARTALVIAVGTGLGGAAVIDGRILFGAHGVAGHFGHIHHPYAAGLVCSCGRDGHVESVASGSGAARLYAKRQAEAHVEGASYAAAAAASLTGIADVPESAYLRAPGAQRPVVVRGGRELKALVDAGDMFAREVFTDGAFALGQTLGGLANSFDPDVIILSGSLVHVGEFWMDALREGYRRDAMVGTAATPIVEGSLGSQAPLIGAAVHFLHTARRTA</sequence>
<dbReference type="AlphaFoldDB" id="A0AAW9HEE6"/>
<dbReference type="InterPro" id="IPR000600">
    <property type="entry name" value="ROK"/>
</dbReference>